<protein>
    <submittedName>
        <fullName evidence="2">Uncharacterized protein</fullName>
    </submittedName>
</protein>
<gene>
    <name evidence="2" type="ORF">CCAM_LOCUS42509</name>
</gene>
<keyword evidence="3" id="KW-1185">Reference proteome</keyword>
<sequence length="128" mass="14183">MPMGPHVVARCRHVHHHGGDRRQHGHQAGEGELAPRLLRQTWTAQALERVREHAGGERLHEDEEVTLRRERRKPPPGHQRDRDDDRPARKNGGDCDELVLEGLRPMLAVGAGIIAAIIAGGNPPEPGK</sequence>
<feature type="compositionally biased region" description="Basic residues" evidence="1">
    <location>
        <begin position="14"/>
        <end position="25"/>
    </location>
</feature>
<dbReference type="Proteomes" id="UP000595140">
    <property type="component" value="Unassembled WGS sequence"/>
</dbReference>
<reference evidence="2 3" key="1">
    <citation type="submission" date="2018-04" db="EMBL/GenBank/DDBJ databases">
        <authorList>
            <person name="Vogel A."/>
        </authorList>
    </citation>
    <scope>NUCLEOTIDE SEQUENCE [LARGE SCALE GENOMIC DNA]</scope>
</reference>
<evidence type="ECO:0000256" key="1">
    <source>
        <dbReference type="SAM" id="MobiDB-lite"/>
    </source>
</evidence>
<accession>A0A484NIE4</accession>
<feature type="compositionally biased region" description="Basic and acidic residues" evidence="1">
    <location>
        <begin position="51"/>
        <end position="68"/>
    </location>
</feature>
<feature type="compositionally biased region" description="Basic and acidic residues" evidence="1">
    <location>
        <begin position="78"/>
        <end position="93"/>
    </location>
</feature>
<feature type="region of interest" description="Disordered" evidence="1">
    <location>
        <begin position="51"/>
        <end position="95"/>
    </location>
</feature>
<name>A0A484NIE4_9ASTE</name>
<proteinExistence type="predicted"/>
<evidence type="ECO:0000313" key="2">
    <source>
        <dbReference type="EMBL" id="VFR00734.1"/>
    </source>
</evidence>
<feature type="region of interest" description="Disordered" evidence="1">
    <location>
        <begin position="14"/>
        <end position="34"/>
    </location>
</feature>
<dbReference type="EMBL" id="OOIL02006707">
    <property type="protein sequence ID" value="VFR00734.1"/>
    <property type="molecule type" value="Genomic_DNA"/>
</dbReference>
<dbReference type="AlphaFoldDB" id="A0A484NIE4"/>
<evidence type="ECO:0000313" key="3">
    <source>
        <dbReference type="Proteomes" id="UP000595140"/>
    </source>
</evidence>
<organism evidence="2 3">
    <name type="scientific">Cuscuta campestris</name>
    <dbReference type="NCBI Taxonomy" id="132261"/>
    <lineage>
        <taxon>Eukaryota</taxon>
        <taxon>Viridiplantae</taxon>
        <taxon>Streptophyta</taxon>
        <taxon>Embryophyta</taxon>
        <taxon>Tracheophyta</taxon>
        <taxon>Spermatophyta</taxon>
        <taxon>Magnoliopsida</taxon>
        <taxon>eudicotyledons</taxon>
        <taxon>Gunneridae</taxon>
        <taxon>Pentapetalae</taxon>
        <taxon>asterids</taxon>
        <taxon>lamiids</taxon>
        <taxon>Solanales</taxon>
        <taxon>Convolvulaceae</taxon>
        <taxon>Cuscuteae</taxon>
        <taxon>Cuscuta</taxon>
        <taxon>Cuscuta subgen. Grammica</taxon>
        <taxon>Cuscuta sect. Cleistogrammica</taxon>
    </lineage>
</organism>